<protein>
    <submittedName>
        <fullName evidence="5">Transcriptional regulator, AsnC family</fullName>
    </submittedName>
</protein>
<dbReference type="Pfam" id="PF13412">
    <property type="entry name" value="HTH_24"/>
    <property type="match status" value="1"/>
</dbReference>
<sequence length="158" mass="17929">MTDAIDQLLLAALMEDSRRSLKALAQISGLSAPSVAERLRRLEERGVIKGYTVEVEPRAFGYLLQAIVRIRPLPGQLHEVERQIQAIPEFTECDKVTGEDCFIARLHVRDMEQLDILLDRLNSHAETNTAIVKKTPVKRRLPPMAMNQTTQNHQIPPR</sequence>
<dbReference type="EMBL" id="LT629777">
    <property type="protein sequence ID" value="SDT30339.1"/>
    <property type="molecule type" value="Genomic_DNA"/>
</dbReference>
<dbReference type="InterPro" id="IPR000485">
    <property type="entry name" value="AsnC-type_HTH_dom"/>
</dbReference>
<name>A0A1H1Z9R3_9PSED</name>
<dbReference type="RefSeq" id="WP_010445442.1">
    <property type="nucleotide sequence ID" value="NZ_CP087202.1"/>
</dbReference>
<dbReference type="OrthoDB" id="5476at2"/>
<dbReference type="SUPFAM" id="SSF54909">
    <property type="entry name" value="Dimeric alpha+beta barrel"/>
    <property type="match status" value="1"/>
</dbReference>
<keyword evidence="1" id="KW-0805">Transcription regulation</keyword>
<dbReference type="InterPro" id="IPR011008">
    <property type="entry name" value="Dimeric_a/b-barrel"/>
</dbReference>
<evidence type="ECO:0000256" key="1">
    <source>
        <dbReference type="ARBA" id="ARBA00023015"/>
    </source>
</evidence>
<evidence type="ECO:0000313" key="5">
    <source>
        <dbReference type="EMBL" id="SDT30339.1"/>
    </source>
</evidence>
<evidence type="ECO:0000256" key="2">
    <source>
        <dbReference type="ARBA" id="ARBA00023125"/>
    </source>
</evidence>
<dbReference type="SUPFAM" id="SSF46785">
    <property type="entry name" value="Winged helix' DNA-binding domain"/>
    <property type="match status" value="1"/>
</dbReference>
<dbReference type="InterPro" id="IPR019887">
    <property type="entry name" value="Tscrpt_reg_AsnC/Lrp_C"/>
</dbReference>
<dbReference type="GeneID" id="300209796"/>
<dbReference type="PRINTS" id="PR00033">
    <property type="entry name" value="HTHASNC"/>
</dbReference>
<evidence type="ECO:0000259" key="4">
    <source>
        <dbReference type="PROSITE" id="PS50956"/>
    </source>
</evidence>
<evidence type="ECO:0000313" key="6">
    <source>
        <dbReference type="EMBL" id="SEI18286.1"/>
    </source>
</evidence>
<dbReference type="GO" id="GO:0005829">
    <property type="term" value="C:cytosol"/>
    <property type="evidence" value="ECO:0007669"/>
    <property type="project" value="TreeGrafter"/>
</dbReference>
<dbReference type="Gene3D" id="3.30.70.920">
    <property type="match status" value="1"/>
</dbReference>
<dbReference type="Proteomes" id="UP000182272">
    <property type="component" value="Chromosome I"/>
</dbReference>
<organism evidence="5 8">
    <name type="scientific">Pseudomonas asplenii</name>
    <dbReference type="NCBI Taxonomy" id="53407"/>
    <lineage>
        <taxon>Bacteria</taxon>
        <taxon>Pseudomonadati</taxon>
        <taxon>Pseudomonadota</taxon>
        <taxon>Gammaproteobacteria</taxon>
        <taxon>Pseudomonadales</taxon>
        <taxon>Pseudomonadaceae</taxon>
        <taxon>Pseudomonas</taxon>
    </lineage>
</organism>
<dbReference type="InterPro" id="IPR036390">
    <property type="entry name" value="WH_DNA-bd_sf"/>
</dbReference>
<dbReference type="GO" id="GO:0043200">
    <property type="term" value="P:response to amino acid"/>
    <property type="evidence" value="ECO:0007669"/>
    <property type="project" value="TreeGrafter"/>
</dbReference>
<dbReference type="Proteomes" id="UP000199524">
    <property type="component" value="Chromosome I"/>
</dbReference>
<keyword evidence="8" id="KW-1185">Reference proteome</keyword>
<dbReference type="AlphaFoldDB" id="A0A1H1Z9R3"/>
<evidence type="ECO:0000313" key="7">
    <source>
        <dbReference type="Proteomes" id="UP000182272"/>
    </source>
</evidence>
<dbReference type="EMBL" id="LT629972">
    <property type="protein sequence ID" value="SEI18286.1"/>
    <property type="molecule type" value="Genomic_DNA"/>
</dbReference>
<dbReference type="Gene3D" id="1.10.10.10">
    <property type="entry name" value="Winged helix-like DNA-binding domain superfamily/Winged helix DNA-binding domain"/>
    <property type="match status" value="1"/>
</dbReference>
<dbReference type="PROSITE" id="PS50956">
    <property type="entry name" value="HTH_ASNC_2"/>
    <property type="match status" value="1"/>
</dbReference>
<dbReference type="InterPro" id="IPR036388">
    <property type="entry name" value="WH-like_DNA-bd_sf"/>
</dbReference>
<evidence type="ECO:0000313" key="8">
    <source>
        <dbReference type="Proteomes" id="UP000199524"/>
    </source>
</evidence>
<keyword evidence="3" id="KW-0804">Transcription</keyword>
<dbReference type="GO" id="GO:0043565">
    <property type="term" value="F:sequence-specific DNA binding"/>
    <property type="evidence" value="ECO:0007669"/>
    <property type="project" value="InterPro"/>
</dbReference>
<gene>
    <name evidence="6" type="ORF">SAMN05216581_3607</name>
    <name evidence="5" type="ORF">SAMN05216598_4929</name>
</gene>
<evidence type="ECO:0000256" key="3">
    <source>
        <dbReference type="ARBA" id="ARBA00023163"/>
    </source>
</evidence>
<proteinExistence type="predicted"/>
<dbReference type="InterPro" id="IPR019888">
    <property type="entry name" value="Tscrpt_reg_AsnC-like"/>
</dbReference>
<reference evidence="5 7" key="1">
    <citation type="submission" date="2016-10" db="EMBL/GenBank/DDBJ databases">
        <authorList>
            <person name="de Groot N.N."/>
        </authorList>
    </citation>
    <scope>NUCLEOTIDE SEQUENCE [LARGE SCALE GENOMIC DNA]</scope>
    <source>
        <strain evidence="5">ATCC 23835</strain>
        <strain evidence="6 7">LMG 2158</strain>
    </source>
</reference>
<reference evidence="8" key="2">
    <citation type="submission" date="2016-10" db="EMBL/GenBank/DDBJ databases">
        <authorList>
            <person name="Varghese N."/>
            <person name="Submissions S."/>
        </authorList>
    </citation>
    <scope>NUCLEOTIDE SEQUENCE [LARGE SCALE GENOMIC DNA]</scope>
    <source>
        <strain evidence="8">ATCC 23835</strain>
    </source>
</reference>
<keyword evidence="2" id="KW-0238">DNA-binding</keyword>
<dbReference type="PANTHER" id="PTHR30154">
    <property type="entry name" value="LEUCINE-RESPONSIVE REGULATORY PROTEIN"/>
    <property type="match status" value="1"/>
</dbReference>
<dbReference type="SMART" id="SM00344">
    <property type="entry name" value="HTH_ASNC"/>
    <property type="match status" value="1"/>
</dbReference>
<accession>A0A1H6NQ75</accession>
<feature type="domain" description="HTH asnC-type" evidence="4">
    <location>
        <begin position="1"/>
        <end position="63"/>
    </location>
</feature>
<accession>A0A1H1Z9R3</accession>
<dbReference type="Pfam" id="PF01037">
    <property type="entry name" value="AsnC_trans_reg"/>
    <property type="match status" value="1"/>
</dbReference>
<dbReference type="PANTHER" id="PTHR30154:SF51">
    <property type="entry name" value="ASNC-FAMILY TRANSCRIPTIONAL REGULATORY PROTEIN"/>
    <property type="match status" value="1"/>
</dbReference>